<name>A0AA88DJH3_FICCA</name>
<evidence type="ECO:0000256" key="1">
    <source>
        <dbReference type="ARBA" id="ARBA00005582"/>
    </source>
</evidence>
<dbReference type="Pfam" id="PF18290">
    <property type="entry name" value="Nudix_hydro"/>
    <property type="match status" value="1"/>
</dbReference>
<evidence type="ECO:0000256" key="2">
    <source>
        <dbReference type="ARBA" id="ARBA00022801"/>
    </source>
</evidence>
<dbReference type="GO" id="GO:0051287">
    <property type="term" value="F:NAD binding"/>
    <property type="evidence" value="ECO:0007669"/>
    <property type="project" value="TreeGrafter"/>
</dbReference>
<dbReference type="Gene3D" id="3.40.630.30">
    <property type="match status" value="1"/>
</dbReference>
<dbReference type="PANTHER" id="PTHR13994:SF53">
    <property type="entry name" value="NUDIX HYDROLASE 8-LIKE"/>
    <property type="match status" value="1"/>
</dbReference>
<dbReference type="PROSITE" id="PS51462">
    <property type="entry name" value="NUDIX"/>
    <property type="match status" value="1"/>
</dbReference>
<dbReference type="GO" id="GO:0047631">
    <property type="term" value="F:ADP-ribose diphosphatase activity"/>
    <property type="evidence" value="ECO:0007669"/>
    <property type="project" value="TreeGrafter"/>
</dbReference>
<dbReference type="Gene3D" id="3.90.79.10">
    <property type="entry name" value="Nucleoside Triphosphate Pyrophosphohydrolase"/>
    <property type="match status" value="1"/>
</dbReference>
<comment type="caution">
    <text evidence="4">The sequence shown here is derived from an EMBL/GenBank/DDBJ whole genome shotgun (WGS) entry which is preliminary data.</text>
</comment>
<dbReference type="Pfam" id="PF00293">
    <property type="entry name" value="NUDIX"/>
    <property type="match status" value="1"/>
</dbReference>
<evidence type="ECO:0000313" key="4">
    <source>
        <dbReference type="EMBL" id="GMN50664.1"/>
    </source>
</evidence>
<proteinExistence type="inferred from homology"/>
<dbReference type="InterPro" id="IPR015797">
    <property type="entry name" value="NUDIX_hydrolase-like_dom_sf"/>
</dbReference>
<dbReference type="InterPro" id="IPR020084">
    <property type="entry name" value="NUDIX_hydrolase_CS"/>
</dbReference>
<evidence type="ECO:0000259" key="3">
    <source>
        <dbReference type="PROSITE" id="PS51462"/>
    </source>
</evidence>
<dbReference type="AlphaFoldDB" id="A0AA88DJH3"/>
<feature type="domain" description="Nudix hydrolase" evidence="3">
    <location>
        <begin position="172"/>
        <end position="243"/>
    </location>
</feature>
<dbReference type="InterPro" id="IPR040618">
    <property type="entry name" value="Pre-Nudix"/>
</dbReference>
<dbReference type="FunFam" id="3.40.630.30:FF:000016">
    <property type="entry name" value="nudix hydrolase 2"/>
    <property type="match status" value="1"/>
</dbReference>
<sequence>MATAVGGSQWSLIAAISRKKNNSTQLLSTGFSQTPILSRNPRFKLCSSPLPFHGAGHIRKKTDIHVVTPDISSPSITPELLDAWNDDYNGVVINPESLPISANAFASSLRASLSNWKLKGKKGVWLKILQEQADLVPIAIQEGFDYHHAESGYVMLTYWIPDDLCMLPGSPSHQIGIGAFVFNYKKEVLVVKEKCPCSCSGVWKFPTGYINKSEDIFSGAVREVKEETGVSNVYLLAYHNHHQ</sequence>
<gene>
    <name evidence="4" type="ORF">TIFTF001_019818</name>
</gene>
<dbReference type="GO" id="GO:0035529">
    <property type="term" value="F:NADH pyrophosphatase activity"/>
    <property type="evidence" value="ECO:0007669"/>
    <property type="project" value="TreeGrafter"/>
</dbReference>
<dbReference type="InterPro" id="IPR000086">
    <property type="entry name" value="NUDIX_hydrolase_dom"/>
</dbReference>
<dbReference type="SUPFAM" id="SSF55811">
    <property type="entry name" value="Nudix"/>
    <property type="match status" value="1"/>
</dbReference>
<dbReference type="Proteomes" id="UP001187192">
    <property type="component" value="Unassembled WGS sequence"/>
</dbReference>
<organism evidence="4 5">
    <name type="scientific">Ficus carica</name>
    <name type="common">Common fig</name>
    <dbReference type="NCBI Taxonomy" id="3494"/>
    <lineage>
        <taxon>Eukaryota</taxon>
        <taxon>Viridiplantae</taxon>
        <taxon>Streptophyta</taxon>
        <taxon>Embryophyta</taxon>
        <taxon>Tracheophyta</taxon>
        <taxon>Spermatophyta</taxon>
        <taxon>Magnoliopsida</taxon>
        <taxon>eudicotyledons</taxon>
        <taxon>Gunneridae</taxon>
        <taxon>Pentapetalae</taxon>
        <taxon>rosids</taxon>
        <taxon>fabids</taxon>
        <taxon>Rosales</taxon>
        <taxon>Moraceae</taxon>
        <taxon>Ficeae</taxon>
        <taxon>Ficus</taxon>
    </lineage>
</organism>
<protein>
    <recommendedName>
        <fullName evidence="3">Nudix hydrolase domain-containing protein</fullName>
    </recommendedName>
</protein>
<dbReference type="PRINTS" id="PR01356">
    <property type="entry name" value="GFGPROTEIN"/>
</dbReference>
<keyword evidence="5" id="KW-1185">Reference proteome</keyword>
<reference evidence="4" key="1">
    <citation type="submission" date="2023-07" db="EMBL/GenBank/DDBJ databases">
        <title>draft genome sequence of fig (Ficus carica).</title>
        <authorList>
            <person name="Takahashi T."/>
            <person name="Nishimura K."/>
        </authorList>
    </citation>
    <scope>NUCLEOTIDE SEQUENCE</scope>
</reference>
<dbReference type="InterPro" id="IPR003293">
    <property type="entry name" value="Nudix_hydrolase6-like"/>
</dbReference>
<keyword evidence="2" id="KW-0378">Hydrolase</keyword>
<dbReference type="EMBL" id="BTGU01000034">
    <property type="protein sequence ID" value="GMN50664.1"/>
    <property type="molecule type" value="Genomic_DNA"/>
</dbReference>
<accession>A0AA88DJH3</accession>
<evidence type="ECO:0000313" key="5">
    <source>
        <dbReference type="Proteomes" id="UP001187192"/>
    </source>
</evidence>
<dbReference type="PROSITE" id="PS00893">
    <property type="entry name" value="NUDIX_BOX"/>
    <property type="match status" value="1"/>
</dbReference>
<dbReference type="PANTHER" id="PTHR13994">
    <property type="entry name" value="NUDIX HYDROLASE RELATED"/>
    <property type="match status" value="1"/>
</dbReference>
<comment type="similarity">
    <text evidence="1">Belongs to the Nudix hydrolase family.</text>
</comment>